<comment type="caution">
    <text evidence="2">The sequence shown here is derived from an EMBL/GenBank/DDBJ whole genome shotgun (WGS) entry which is preliminary data.</text>
</comment>
<evidence type="ECO:0008006" key="5">
    <source>
        <dbReference type="Google" id="ProtNLM"/>
    </source>
</evidence>
<accession>A0A164Z4C7</accession>
<dbReference type="GO" id="GO:0042742">
    <property type="term" value="P:defense response to bacterium"/>
    <property type="evidence" value="ECO:0007669"/>
    <property type="project" value="InterPro"/>
</dbReference>
<dbReference type="RefSeq" id="WP_042976879.1">
    <property type="nucleotide sequence ID" value="NZ_JAGFPW010000004.1"/>
</dbReference>
<dbReference type="Proteomes" id="UP000665181">
    <property type="component" value="Unassembled WGS sequence"/>
</dbReference>
<name>A0A164Z4C7_BACIU</name>
<protein>
    <recommendedName>
        <fullName evidence="5">Bacteriocin</fullName>
    </recommendedName>
</protein>
<organism evidence="2 4">
    <name type="scientific">Bacillus subtilis</name>
    <dbReference type="NCBI Taxonomy" id="1423"/>
    <lineage>
        <taxon>Bacteria</taxon>
        <taxon>Bacillati</taxon>
        <taxon>Bacillota</taxon>
        <taxon>Bacilli</taxon>
        <taxon>Bacillales</taxon>
        <taxon>Bacillaceae</taxon>
        <taxon>Bacillus</taxon>
    </lineage>
</organism>
<evidence type="ECO:0000313" key="1">
    <source>
        <dbReference type="EMBL" id="KZD88330.1"/>
    </source>
</evidence>
<proteinExistence type="predicted"/>
<reference evidence="1 3" key="1">
    <citation type="submission" date="2015-09" db="EMBL/GenBank/DDBJ databases">
        <title>Spore heat resistance.</title>
        <authorList>
            <person name="Boekhorst J."/>
            <person name="Berendsen E.M."/>
            <person name="Wells-Bennik M.H."/>
            <person name="Kuipers O.P."/>
        </authorList>
    </citation>
    <scope>NUCLEOTIDE SEQUENCE [LARGE SCALE GENOMIC DNA]</scope>
    <source>
        <strain evidence="1 3">B4122</strain>
    </source>
</reference>
<dbReference type="EMBL" id="JAGFPW010000004">
    <property type="protein sequence ID" value="MBO3794090.1"/>
    <property type="molecule type" value="Genomic_DNA"/>
</dbReference>
<reference evidence="2" key="2">
    <citation type="submission" date="2021-03" db="EMBL/GenBank/DDBJ databases">
        <title>Isolation of Bacillus subtilis from fermented food sample.</title>
        <authorList>
            <person name="Lakshmanan V."/>
            <person name="Athira K."/>
            <person name="Rajagopal K."/>
        </authorList>
    </citation>
    <scope>NUCLEOTIDE SEQUENCE</scope>
    <source>
        <strain evidence="2">S1</strain>
    </source>
</reference>
<sequence length="76" mass="7417">MDTKSIKDVELQALTLEEAEQIDGGSYAKYLGTSVVTGAGAGVVGGVPGVILGAHAGAIAGSVGYLGGSLIAGKWL</sequence>
<dbReference type="Proteomes" id="UP000076442">
    <property type="component" value="Unassembled WGS sequence"/>
</dbReference>
<evidence type="ECO:0000313" key="2">
    <source>
        <dbReference type="EMBL" id="MBO3794090.1"/>
    </source>
</evidence>
<gene>
    <name evidence="1" type="ORF">B4122_4280</name>
    <name evidence="2" type="ORF">J5227_07135</name>
</gene>
<evidence type="ECO:0000313" key="4">
    <source>
        <dbReference type="Proteomes" id="UP000665181"/>
    </source>
</evidence>
<dbReference type="AlphaFoldDB" id="A0A164Z4C7"/>
<evidence type="ECO:0000313" key="3">
    <source>
        <dbReference type="Proteomes" id="UP000076442"/>
    </source>
</evidence>
<dbReference type="EMBL" id="LJZV01000027">
    <property type="protein sequence ID" value="KZD88330.1"/>
    <property type="molecule type" value="Genomic_DNA"/>
</dbReference>